<organism evidence="1 2">
    <name type="scientific">Mycobacterium parmense</name>
    <dbReference type="NCBI Taxonomy" id="185642"/>
    <lineage>
        <taxon>Bacteria</taxon>
        <taxon>Bacillati</taxon>
        <taxon>Actinomycetota</taxon>
        <taxon>Actinomycetes</taxon>
        <taxon>Mycobacteriales</taxon>
        <taxon>Mycobacteriaceae</taxon>
        <taxon>Mycobacterium</taxon>
        <taxon>Mycobacterium simiae complex</taxon>
    </lineage>
</organism>
<keyword evidence="2" id="KW-1185">Reference proteome</keyword>
<dbReference type="EMBL" id="AP022614">
    <property type="protein sequence ID" value="BBZ43371.1"/>
    <property type="molecule type" value="Genomic_DNA"/>
</dbReference>
<accession>A0A7I7YRJ9</accession>
<dbReference type="AlphaFoldDB" id="A0A7I7YRJ9"/>
<evidence type="ECO:0000313" key="2">
    <source>
        <dbReference type="Proteomes" id="UP000467105"/>
    </source>
</evidence>
<protein>
    <submittedName>
        <fullName evidence="1">Uncharacterized protein</fullName>
    </submittedName>
</protein>
<proteinExistence type="predicted"/>
<name>A0A7I7YRJ9_9MYCO</name>
<evidence type="ECO:0000313" key="1">
    <source>
        <dbReference type="EMBL" id="BBZ43371.1"/>
    </source>
</evidence>
<reference evidence="1 2" key="1">
    <citation type="journal article" date="2019" name="Emerg. Microbes Infect.">
        <title>Comprehensive subspecies identification of 175 nontuberculous mycobacteria species based on 7547 genomic profiles.</title>
        <authorList>
            <person name="Matsumoto Y."/>
            <person name="Kinjo T."/>
            <person name="Motooka D."/>
            <person name="Nabeya D."/>
            <person name="Jung N."/>
            <person name="Uechi K."/>
            <person name="Horii T."/>
            <person name="Iida T."/>
            <person name="Fujita J."/>
            <person name="Nakamura S."/>
        </authorList>
    </citation>
    <scope>NUCLEOTIDE SEQUENCE [LARGE SCALE GENOMIC DNA]</scope>
    <source>
        <strain evidence="1 2">JCM 14742</strain>
    </source>
</reference>
<dbReference type="RefSeq" id="WP_372511391.1">
    <property type="nucleotide sequence ID" value="NZ_AP022614.1"/>
</dbReference>
<gene>
    <name evidence="1" type="ORF">MPRM_06520</name>
</gene>
<sequence length="244" mass="27246">MPKSGAGARAKSAVGWRTRIARLTDRARAQKPHRARMIGACALLVWASGTVALGPVSHADPYELIPDSDIIRPLPPIAPGPSNWVPKFPFPYDQTRGSVTAADITAEREMCQWFNAQYEVLRRQIDRLQFNRITPDGPGVIIGAASDWDYSFGPIQQQVDIVTANIDQAEDFLAPRAQALTQSQDYLGDSYFPLYEGKSFYLLWQEQANISAGIKAHQPDWFTGPSVQRAKRWGTRIHRSHVCD</sequence>
<dbReference type="Proteomes" id="UP000467105">
    <property type="component" value="Chromosome"/>
</dbReference>